<keyword evidence="8 10" id="KW-1208">Phospholipid metabolism</keyword>
<evidence type="ECO:0000256" key="7">
    <source>
        <dbReference type="ARBA" id="ARBA00023209"/>
    </source>
</evidence>
<dbReference type="UniPathway" id="UPA00084">
    <property type="reaction ID" value="UER00503"/>
</dbReference>
<gene>
    <name evidence="12" type="ORF">PACTADRAFT_49683</name>
</gene>
<evidence type="ECO:0000256" key="3">
    <source>
        <dbReference type="ARBA" id="ARBA00022516"/>
    </source>
</evidence>
<feature type="domain" description="PLD phosphodiesterase" evidence="11">
    <location>
        <begin position="186"/>
        <end position="212"/>
    </location>
</feature>
<evidence type="ECO:0000256" key="5">
    <source>
        <dbReference type="ARBA" id="ARBA00022737"/>
    </source>
</evidence>
<evidence type="ECO:0000256" key="9">
    <source>
        <dbReference type="ARBA" id="ARBA00048586"/>
    </source>
</evidence>
<dbReference type="Proteomes" id="UP000094236">
    <property type="component" value="Unassembled WGS sequence"/>
</dbReference>
<sequence length="494" mass="57185">MTMFQTAFSYLLQCRSSMKINNAIHNSSKNYSMAVSVNNSPFQYAHKFHPRIQVVMEQLDALAPRFELGKGDVEILNDPEEFYCSLKEKILKSKKRVFLSSLYIGKTQDELIECLSKALDMNEDLKVYILTDYLRSTRESPGKCPASLLSTLVEKFGHNRVDIRLYHTPHLKGIEKALLPKRINEGWGLQHAKLYGFDDEIILSGANLSEDYFTNRQDRYYIFKDEKLTNYYFNIQKALSSLSYQLFSSKSSKNYRLSWPSSNKSSEPHLNIDRYIKDATFLLTPLLKQHFNDDTVKIDQEKEKEKEKEITTVVYPISQFTPLLKPDQSTEKPAILRLLTFLDLPTIKWTFTAGYFNMHPDISEKLLNSTALGNIITASPQANSFYKSKGISKYLPDAYLYLTRKFLKKISKFGKQKLIKVYEWQNGIVNTPNGWSYHAKGIWITCPEEKEPSITVVGSSNYTRRAYSLDLESNAILITRDETLKKKWQMKLII</sequence>
<keyword evidence="13" id="KW-1185">Reference proteome</keyword>
<dbReference type="GO" id="GO:0031966">
    <property type="term" value="C:mitochondrial membrane"/>
    <property type="evidence" value="ECO:0007669"/>
    <property type="project" value="EnsemblFungi"/>
</dbReference>
<dbReference type="EC" id="2.7.8.5" evidence="10"/>
<proteinExistence type="inferred from homology"/>
<keyword evidence="3 10" id="KW-0444">Lipid biosynthesis</keyword>
<keyword evidence="10" id="KW-0067">ATP-binding</keyword>
<comment type="function">
    <text evidence="10">Functions in the biosynthesis of the anionic phospholipids phosphatidylglycerol and cardiolipin.</text>
</comment>
<dbReference type="STRING" id="669874.A0A1E4TX38"/>
<dbReference type="PANTHER" id="PTHR12586:SF1">
    <property type="entry name" value="CDP-DIACYLGLYCEROL--GLYCEROL-3-PHOSPHATE 3-PHOSPHATIDYLTRANSFERASE, MITOCHONDRIAL"/>
    <property type="match status" value="1"/>
</dbReference>
<dbReference type="GO" id="GO:0032049">
    <property type="term" value="P:cardiolipin biosynthetic process"/>
    <property type="evidence" value="ECO:0007669"/>
    <property type="project" value="EnsemblFungi"/>
</dbReference>
<dbReference type="InterPro" id="IPR001736">
    <property type="entry name" value="PLipase_D/transphosphatidylase"/>
</dbReference>
<keyword evidence="7 10" id="KW-0594">Phospholipid biosynthesis</keyword>
<organism evidence="12 13">
    <name type="scientific">Pachysolen tannophilus NRRL Y-2460</name>
    <dbReference type="NCBI Taxonomy" id="669874"/>
    <lineage>
        <taxon>Eukaryota</taxon>
        <taxon>Fungi</taxon>
        <taxon>Dikarya</taxon>
        <taxon>Ascomycota</taxon>
        <taxon>Saccharomycotina</taxon>
        <taxon>Pichiomycetes</taxon>
        <taxon>Pachysolenaceae</taxon>
        <taxon>Pachysolen</taxon>
    </lineage>
</organism>
<dbReference type="GO" id="GO:0008444">
    <property type="term" value="F:CDP-diacylglycerol-glycerol-3-phosphate 3-phosphatidyltransferase activity"/>
    <property type="evidence" value="ECO:0007669"/>
    <property type="project" value="UniProtKB-EC"/>
</dbReference>
<comment type="similarity">
    <text evidence="2 10">Belongs to the CDP-alcohol phosphatidyltransferase class-II family.</text>
</comment>
<dbReference type="PROSITE" id="PS50035">
    <property type="entry name" value="PLD"/>
    <property type="match status" value="1"/>
</dbReference>
<dbReference type="PANTHER" id="PTHR12586">
    <property type="entry name" value="CDP-DIACYLGLYCEROL--SERINE O-PHOSPHATIDYLTRANSFERASE"/>
    <property type="match status" value="1"/>
</dbReference>
<evidence type="ECO:0000313" key="12">
    <source>
        <dbReference type="EMBL" id="ODV96320.1"/>
    </source>
</evidence>
<dbReference type="GO" id="GO:0005524">
    <property type="term" value="F:ATP binding"/>
    <property type="evidence" value="ECO:0007669"/>
    <property type="project" value="UniProtKB-KW"/>
</dbReference>
<evidence type="ECO:0000256" key="2">
    <source>
        <dbReference type="ARBA" id="ARBA00010682"/>
    </source>
</evidence>
<evidence type="ECO:0000313" key="13">
    <source>
        <dbReference type="Proteomes" id="UP000094236"/>
    </source>
</evidence>
<accession>A0A1E4TX38</accession>
<reference evidence="13" key="1">
    <citation type="submission" date="2016-05" db="EMBL/GenBank/DDBJ databases">
        <title>Comparative genomics of biotechnologically important yeasts.</title>
        <authorList>
            <consortium name="DOE Joint Genome Institute"/>
            <person name="Riley R."/>
            <person name="Haridas S."/>
            <person name="Wolfe K.H."/>
            <person name="Lopes M.R."/>
            <person name="Hittinger C.T."/>
            <person name="Goker M."/>
            <person name="Salamov A."/>
            <person name="Wisecaver J."/>
            <person name="Long T.M."/>
            <person name="Aerts A.L."/>
            <person name="Barry K."/>
            <person name="Choi C."/>
            <person name="Clum A."/>
            <person name="Coughlan A.Y."/>
            <person name="Deshpande S."/>
            <person name="Douglass A.P."/>
            <person name="Hanson S.J."/>
            <person name="Klenk H.-P."/>
            <person name="Labutti K."/>
            <person name="Lapidus A."/>
            <person name="Lindquist E."/>
            <person name="Lipzen A."/>
            <person name="Meier-Kolthoff J.P."/>
            <person name="Ohm R.A."/>
            <person name="Otillar R.P."/>
            <person name="Pangilinan J."/>
            <person name="Peng Y."/>
            <person name="Rokas A."/>
            <person name="Rosa C.A."/>
            <person name="Scheuner C."/>
            <person name="Sibirny A.A."/>
            <person name="Slot J.C."/>
            <person name="Stielow J.B."/>
            <person name="Sun H."/>
            <person name="Kurtzman C.P."/>
            <person name="Blackwell M."/>
            <person name="Grigoriev I.V."/>
            <person name="Jeffries T.W."/>
        </authorList>
    </citation>
    <scope>NUCLEOTIDE SEQUENCE [LARGE SCALE GENOMIC DNA]</scope>
    <source>
        <strain evidence="13">NRRL Y-2460</strain>
    </source>
</reference>
<dbReference type="Gene3D" id="3.30.870.10">
    <property type="entry name" value="Endonuclease Chain A"/>
    <property type="match status" value="2"/>
</dbReference>
<keyword evidence="4 10" id="KW-0808">Transferase</keyword>
<comment type="pathway">
    <text evidence="1 10">Phospholipid metabolism; phosphatidylglycerol biosynthesis; phosphatidylglycerol from CDP-diacylglycerol: step 1/2.</text>
</comment>
<dbReference type="AlphaFoldDB" id="A0A1E4TX38"/>
<dbReference type="EMBL" id="KV454013">
    <property type="protein sequence ID" value="ODV96320.1"/>
    <property type="molecule type" value="Genomic_DNA"/>
</dbReference>
<evidence type="ECO:0000256" key="10">
    <source>
        <dbReference type="RuleBase" id="RU365024"/>
    </source>
</evidence>
<dbReference type="CDD" id="cd09137">
    <property type="entry name" value="PLDc_PGS1_euk_2"/>
    <property type="match status" value="1"/>
</dbReference>
<evidence type="ECO:0000256" key="1">
    <source>
        <dbReference type="ARBA" id="ARBA00005042"/>
    </source>
</evidence>
<protein>
    <recommendedName>
        <fullName evidence="10">CDP-diacylglycerol--glycerol-3-phosphate 3-phosphatidyltransferase</fullName>
        <ecNumber evidence="10">2.7.8.5</ecNumber>
    </recommendedName>
</protein>
<keyword evidence="6 10" id="KW-0443">Lipid metabolism</keyword>
<dbReference type="CDD" id="cd09135">
    <property type="entry name" value="PLDc_PGS1_euk_1"/>
    <property type="match status" value="1"/>
</dbReference>
<evidence type="ECO:0000256" key="4">
    <source>
        <dbReference type="ARBA" id="ARBA00022679"/>
    </source>
</evidence>
<dbReference type="OrthoDB" id="10250191at2759"/>
<dbReference type="PIRSF" id="PIRSF000850">
    <property type="entry name" value="Phospholipase_D_PSS"/>
    <property type="match status" value="1"/>
</dbReference>
<evidence type="ECO:0000256" key="6">
    <source>
        <dbReference type="ARBA" id="ARBA00023098"/>
    </source>
</evidence>
<name>A0A1E4TX38_PACTA</name>
<dbReference type="SMART" id="SM00155">
    <property type="entry name" value="PLDc"/>
    <property type="match status" value="2"/>
</dbReference>
<dbReference type="SUPFAM" id="SSF56024">
    <property type="entry name" value="Phospholipase D/nuclease"/>
    <property type="match status" value="1"/>
</dbReference>
<dbReference type="InterPro" id="IPR016270">
    <property type="entry name" value="PGS1"/>
</dbReference>
<keyword evidence="5" id="KW-0677">Repeat</keyword>
<keyword evidence="10" id="KW-0496">Mitochondrion</keyword>
<keyword evidence="10" id="KW-0547">Nucleotide-binding</keyword>
<comment type="subcellular location">
    <subcellularLocation>
        <location evidence="10">Mitochondrion</location>
    </subcellularLocation>
</comment>
<evidence type="ECO:0000259" key="11">
    <source>
        <dbReference type="PROSITE" id="PS50035"/>
    </source>
</evidence>
<comment type="catalytic activity">
    <reaction evidence="9 10">
        <text>a CDP-1,2-diacyl-sn-glycerol + sn-glycerol 3-phosphate = a 1,2-diacyl-sn-glycero-3-phospho-(1'-sn-glycero-3'-phosphate) + CMP + H(+)</text>
        <dbReference type="Rhea" id="RHEA:12593"/>
        <dbReference type="ChEBI" id="CHEBI:15378"/>
        <dbReference type="ChEBI" id="CHEBI:57597"/>
        <dbReference type="ChEBI" id="CHEBI:58332"/>
        <dbReference type="ChEBI" id="CHEBI:60110"/>
        <dbReference type="ChEBI" id="CHEBI:60377"/>
        <dbReference type="EC" id="2.7.8.5"/>
    </reaction>
</comment>
<evidence type="ECO:0000256" key="8">
    <source>
        <dbReference type="ARBA" id="ARBA00023264"/>
    </source>
</evidence>